<evidence type="ECO:0000256" key="1">
    <source>
        <dbReference type="SAM" id="SignalP"/>
    </source>
</evidence>
<evidence type="ECO:0000313" key="2">
    <source>
        <dbReference type="EMBL" id="SFB14288.1"/>
    </source>
</evidence>
<accession>A0A1I0YPP9</accession>
<keyword evidence="1" id="KW-0732">Signal</keyword>
<organism evidence="2 3">
    <name type="scientific">Amycolatopsis marina</name>
    <dbReference type="NCBI Taxonomy" id="490629"/>
    <lineage>
        <taxon>Bacteria</taxon>
        <taxon>Bacillati</taxon>
        <taxon>Actinomycetota</taxon>
        <taxon>Actinomycetes</taxon>
        <taxon>Pseudonocardiales</taxon>
        <taxon>Pseudonocardiaceae</taxon>
        <taxon>Amycolatopsis</taxon>
    </lineage>
</organism>
<feature type="signal peptide" evidence="1">
    <location>
        <begin position="1"/>
        <end position="27"/>
    </location>
</feature>
<dbReference type="STRING" id="490629.SAMN05216266_105191"/>
<proteinExistence type="predicted"/>
<feature type="chain" id="PRO_5017176626" evidence="1">
    <location>
        <begin position="28"/>
        <end position="278"/>
    </location>
</feature>
<protein>
    <submittedName>
        <fullName evidence="2">Uncharacterized protein</fullName>
    </submittedName>
</protein>
<name>A0A1I0YPP9_9PSEU</name>
<sequence>MNRIRAAVAALLTTALCLTLSPATVLAQQHRGPAECAAALDCTAAEIDLMSMDERLTFVRAMSSGPAAELLPGYLPRWRNIEGIITFFRDRGMGAPGTWISHVDAGIVEGIERGIALALGRDGGTFGNPGSEPWADYLTALRDGDLRGRSAHDRAWSVAEQASTEHGVMLAEEVHGVSATGVEQRFYLYSEFYRWVLRNRPALLDLVTPPVGPGEQPQLLFHNWFTDVSNATPSYRGAVLAYDLAEFDAPGGTLSMVALLHAYTRELADDHLADIGAN</sequence>
<keyword evidence="3" id="KW-1185">Reference proteome</keyword>
<dbReference type="AlphaFoldDB" id="A0A1I0YPP9"/>
<dbReference type="RefSeq" id="WP_245788277.1">
    <property type="nucleotide sequence ID" value="NZ_FOKG01000005.1"/>
</dbReference>
<evidence type="ECO:0000313" key="3">
    <source>
        <dbReference type="Proteomes" id="UP000243799"/>
    </source>
</evidence>
<dbReference type="Proteomes" id="UP000243799">
    <property type="component" value="Unassembled WGS sequence"/>
</dbReference>
<dbReference type="EMBL" id="FOKG01000005">
    <property type="protein sequence ID" value="SFB14288.1"/>
    <property type="molecule type" value="Genomic_DNA"/>
</dbReference>
<reference evidence="3" key="1">
    <citation type="submission" date="2016-10" db="EMBL/GenBank/DDBJ databases">
        <authorList>
            <person name="Varghese N."/>
            <person name="Submissions S."/>
        </authorList>
    </citation>
    <scope>NUCLEOTIDE SEQUENCE [LARGE SCALE GENOMIC DNA]</scope>
    <source>
        <strain evidence="3">CGMCC 4.3568</strain>
    </source>
</reference>
<gene>
    <name evidence="2" type="ORF">SAMN05216266_105191</name>
</gene>